<dbReference type="InterPro" id="IPR012340">
    <property type="entry name" value="NA-bd_OB-fold"/>
</dbReference>
<dbReference type="AlphaFoldDB" id="A0A0G2ZH51"/>
<dbReference type="GO" id="GO:0006260">
    <property type="term" value="P:DNA replication"/>
    <property type="evidence" value="ECO:0007669"/>
    <property type="project" value="InterPro"/>
</dbReference>
<dbReference type="GO" id="GO:0009295">
    <property type="term" value="C:nucleoid"/>
    <property type="evidence" value="ECO:0007669"/>
    <property type="project" value="TreeGrafter"/>
</dbReference>
<gene>
    <name evidence="4" type="ORF">IX53_09950</name>
</gene>
<dbReference type="PROSITE" id="PS50935">
    <property type="entry name" value="SSB"/>
    <property type="match status" value="1"/>
</dbReference>
<accession>A0A0G2ZH51</accession>
<dbReference type="InterPro" id="IPR000424">
    <property type="entry name" value="Primosome_PriB/ssb"/>
</dbReference>
<dbReference type="OrthoDB" id="9809878at2"/>
<name>A0A0G2ZH51_9BACT</name>
<dbReference type="HAMAP" id="MF_00984">
    <property type="entry name" value="SSB"/>
    <property type="match status" value="1"/>
</dbReference>
<dbReference type="PANTHER" id="PTHR10302:SF27">
    <property type="entry name" value="SINGLE-STRANDED DNA-BINDING PROTEIN"/>
    <property type="match status" value="1"/>
</dbReference>
<keyword evidence="1 2" id="KW-0238">DNA-binding</keyword>
<dbReference type="Proteomes" id="UP000035159">
    <property type="component" value="Chromosome"/>
</dbReference>
<proteinExistence type="inferred from homology"/>
<dbReference type="InterPro" id="IPR011344">
    <property type="entry name" value="ssDNA-bd"/>
</dbReference>
<dbReference type="EMBL" id="CP011232">
    <property type="protein sequence ID" value="AKI98098.1"/>
    <property type="molecule type" value="Genomic_DNA"/>
</dbReference>
<dbReference type="RefSeq" id="WP_047755233.1">
    <property type="nucleotide sequence ID" value="NZ_CAJUHA010000010.1"/>
</dbReference>
<comment type="subunit">
    <text evidence="2">Homotetramer.</text>
</comment>
<reference evidence="4 5" key="1">
    <citation type="submission" date="2015-04" db="EMBL/GenBank/DDBJ databases">
        <title>Complete Genome Sequence of Kosmotoga pacifica SLHLJ1.</title>
        <authorList>
            <person name="Jiang L.J."/>
            <person name="Shao Z.Z."/>
            <person name="Jebbar M."/>
        </authorList>
    </citation>
    <scope>NUCLEOTIDE SEQUENCE [LARGE SCALE GENOMIC DNA]</scope>
    <source>
        <strain evidence="4 5">SLHLJ1</strain>
    </source>
</reference>
<dbReference type="CDD" id="cd04496">
    <property type="entry name" value="SSB_OBF"/>
    <property type="match status" value="1"/>
</dbReference>
<evidence type="ECO:0000313" key="4">
    <source>
        <dbReference type="EMBL" id="AKI98098.1"/>
    </source>
</evidence>
<evidence type="ECO:0000256" key="1">
    <source>
        <dbReference type="ARBA" id="ARBA00023125"/>
    </source>
</evidence>
<dbReference type="GO" id="GO:0003697">
    <property type="term" value="F:single-stranded DNA binding"/>
    <property type="evidence" value="ECO:0007669"/>
    <property type="project" value="UniProtKB-UniRule"/>
</dbReference>
<dbReference type="KEGG" id="kpf:IX53_09950"/>
<evidence type="ECO:0000256" key="2">
    <source>
        <dbReference type="HAMAP-Rule" id="MF_00984"/>
    </source>
</evidence>
<protein>
    <recommendedName>
        <fullName evidence="2 3">Single-stranded DNA-binding protein</fullName>
        <shortName evidence="2">SSB</shortName>
    </recommendedName>
</protein>
<keyword evidence="5" id="KW-1185">Reference proteome</keyword>
<dbReference type="PATRIC" id="fig|1330330.3.peg.2029"/>
<evidence type="ECO:0000256" key="3">
    <source>
        <dbReference type="RuleBase" id="RU000524"/>
    </source>
</evidence>
<organism evidence="4 5">
    <name type="scientific">Kosmotoga pacifica</name>
    <dbReference type="NCBI Taxonomy" id="1330330"/>
    <lineage>
        <taxon>Bacteria</taxon>
        <taxon>Thermotogati</taxon>
        <taxon>Thermotogota</taxon>
        <taxon>Thermotogae</taxon>
        <taxon>Kosmotogales</taxon>
        <taxon>Kosmotogaceae</taxon>
        <taxon>Kosmotoga</taxon>
    </lineage>
</organism>
<dbReference type="NCBIfam" id="TIGR00621">
    <property type="entry name" value="ssb"/>
    <property type="match status" value="1"/>
</dbReference>
<comment type="caution">
    <text evidence="2">Lacks conserved residue(s) required for the propagation of feature annotation.</text>
</comment>
<sequence>MSISYNRVVLVGRLTRDPEIKFSTSGTQISLFTLAVDRPTRGGVDDNSNTDFIRIVSFGKLAEFAGNYLTKGRLVLVEGSLRIRKWKTADGDPRSTAEVVASGIRFLETRSQVDVSPEVVNEPEKNAELNDDITFFGSEPTDADGDDIPF</sequence>
<dbReference type="PANTHER" id="PTHR10302">
    <property type="entry name" value="SINGLE-STRANDED DNA-BINDING PROTEIN"/>
    <property type="match status" value="1"/>
</dbReference>
<dbReference type="Pfam" id="PF00436">
    <property type="entry name" value="SSB"/>
    <property type="match status" value="1"/>
</dbReference>
<dbReference type="STRING" id="1330330.IX53_09950"/>
<dbReference type="SUPFAM" id="SSF50249">
    <property type="entry name" value="Nucleic acid-binding proteins"/>
    <property type="match status" value="1"/>
</dbReference>
<dbReference type="Gene3D" id="2.40.50.140">
    <property type="entry name" value="Nucleic acid-binding proteins"/>
    <property type="match status" value="1"/>
</dbReference>
<evidence type="ECO:0000313" key="5">
    <source>
        <dbReference type="Proteomes" id="UP000035159"/>
    </source>
</evidence>